<dbReference type="Gene3D" id="3.60.15.10">
    <property type="entry name" value="Ribonuclease Z/Hydroxyacylglutathione hydrolase-like"/>
    <property type="match status" value="1"/>
</dbReference>
<sequence>MTKQAVAPRTIFMTEKDFQPIDETRIYWLSSAGVMINSHGTTLMIDPLLEGFDLPLLVEMPILPKDVPSLDGVLITHCDNDHFSRLTCKNLAPVTKSFHGPHYLAELFAEEDLKGNGYDIGESFEIGNMKIKLTPADHAWQNESSKYSKIRKYQFEDYCGYWIDTPDGTIWMVGDSRLLQEHLQMPEPDVMLFDFSDNSWHIGLDNAIKLANTYPNTELILIHWGTVDAPEMNAFNGDPKSLNGRVVNPERIRVVAPGEAFVLKK</sequence>
<dbReference type="PANTHER" id="PTHR43546">
    <property type="entry name" value="UPF0173 METAL-DEPENDENT HYDROLASE MJ1163-RELATED"/>
    <property type="match status" value="1"/>
</dbReference>
<evidence type="ECO:0000256" key="1">
    <source>
        <dbReference type="ARBA" id="ARBA00022801"/>
    </source>
</evidence>
<dbReference type="InterPro" id="IPR001279">
    <property type="entry name" value="Metallo-B-lactamas"/>
</dbReference>
<dbReference type="PANTHER" id="PTHR43546:SF9">
    <property type="entry name" value="L-ASCORBATE-6-PHOSPHATE LACTONASE ULAG-RELATED"/>
    <property type="match status" value="1"/>
</dbReference>
<protein>
    <submittedName>
        <fullName evidence="3">MBL fold metallo-hydrolase</fullName>
    </submittedName>
</protein>
<organism evidence="3 4">
    <name type="scientific">Thomasclavelia ramosa</name>
    <dbReference type="NCBI Taxonomy" id="1547"/>
    <lineage>
        <taxon>Bacteria</taxon>
        <taxon>Bacillati</taxon>
        <taxon>Bacillota</taxon>
        <taxon>Erysipelotrichia</taxon>
        <taxon>Erysipelotrichales</taxon>
        <taxon>Coprobacillaceae</taxon>
        <taxon>Thomasclavelia</taxon>
    </lineage>
</organism>
<dbReference type="EMBL" id="QUSL01000005">
    <property type="protein sequence ID" value="RGD86529.1"/>
    <property type="molecule type" value="Genomic_DNA"/>
</dbReference>
<evidence type="ECO:0000259" key="2">
    <source>
        <dbReference type="Pfam" id="PF12706"/>
    </source>
</evidence>
<reference evidence="3 4" key="1">
    <citation type="submission" date="2018-08" db="EMBL/GenBank/DDBJ databases">
        <title>A genome reference for cultivated species of the human gut microbiota.</title>
        <authorList>
            <person name="Zou Y."/>
            <person name="Xue W."/>
            <person name="Luo G."/>
        </authorList>
    </citation>
    <scope>NUCLEOTIDE SEQUENCE [LARGE SCALE GENOMIC DNA]</scope>
    <source>
        <strain evidence="3 4">OM06-4</strain>
    </source>
</reference>
<dbReference type="InterPro" id="IPR036866">
    <property type="entry name" value="RibonucZ/Hydroxyglut_hydro"/>
</dbReference>
<dbReference type="Pfam" id="PF12706">
    <property type="entry name" value="Lactamase_B_2"/>
    <property type="match status" value="1"/>
</dbReference>
<dbReference type="Proteomes" id="UP000261032">
    <property type="component" value="Unassembled WGS sequence"/>
</dbReference>
<evidence type="ECO:0000313" key="4">
    <source>
        <dbReference type="Proteomes" id="UP000261032"/>
    </source>
</evidence>
<comment type="caution">
    <text evidence="3">The sequence shown here is derived from an EMBL/GenBank/DDBJ whole genome shotgun (WGS) entry which is preliminary data.</text>
</comment>
<gene>
    <name evidence="3" type="ORF">DXB93_05015</name>
</gene>
<accession>A0A3E3AJH6</accession>
<dbReference type="AlphaFoldDB" id="A0A3E3AJH6"/>
<feature type="domain" description="Metallo-beta-lactamase" evidence="2">
    <location>
        <begin position="42"/>
        <end position="224"/>
    </location>
</feature>
<proteinExistence type="predicted"/>
<keyword evidence="1 3" id="KW-0378">Hydrolase</keyword>
<evidence type="ECO:0000313" key="3">
    <source>
        <dbReference type="EMBL" id="RGD86529.1"/>
    </source>
</evidence>
<dbReference type="GeneID" id="64195522"/>
<dbReference type="SUPFAM" id="SSF56281">
    <property type="entry name" value="Metallo-hydrolase/oxidoreductase"/>
    <property type="match status" value="1"/>
</dbReference>
<dbReference type="GO" id="GO:0016787">
    <property type="term" value="F:hydrolase activity"/>
    <property type="evidence" value="ECO:0007669"/>
    <property type="project" value="UniProtKB-KW"/>
</dbReference>
<dbReference type="InterPro" id="IPR050114">
    <property type="entry name" value="UPF0173_UPF0282_UlaG_hydrolase"/>
</dbReference>
<name>A0A3E3AJH6_9FIRM</name>
<dbReference type="RefSeq" id="WP_003537485.1">
    <property type="nucleotide sequence ID" value="NZ_AP031443.1"/>
</dbReference>